<keyword evidence="3 9" id="KW-0479">Metal-binding</keyword>
<name>A0A098B7I4_DESHA</name>
<evidence type="ECO:0000256" key="2">
    <source>
        <dbReference type="ARBA" id="ARBA00022679"/>
    </source>
</evidence>
<feature type="binding site" description="in other chain" evidence="9">
    <location>
        <begin position="43"/>
        <end position="45"/>
    </location>
    <ligand>
        <name>ATP</name>
        <dbReference type="ChEBI" id="CHEBI:30616"/>
        <note>ligand shared between dimeric partners</note>
    </ligand>
</feature>
<dbReference type="InterPro" id="IPR016188">
    <property type="entry name" value="PurM-like_N"/>
</dbReference>
<keyword evidence="7 9" id="KW-0460">Magnesium</keyword>
<dbReference type="PANTHER" id="PTHR10256">
    <property type="entry name" value="SELENIDE, WATER DIKINASE"/>
    <property type="match status" value="1"/>
</dbReference>
<evidence type="ECO:0000313" key="12">
    <source>
        <dbReference type="EMBL" id="CDX04823.1"/>
    </source>
</evidence>
<gene>
    <name evidence="9" type="primary">selD</name>
    <name evidence="12" type="ORF">DPCES_4937</name>
</gene>
<comment type="function">
    <text evidence="9">Synthesizes selenophosphate from selenide and ATP.</text>
</comment>
<evidence type="ECO:0000256" key="1">
    <source>
        <dbReference type="ARBA" id="ARBA00008026"/>
    </source>
</evidence>
<dbReference type="InterPro" id="IPR010918">
    <property type="entry name" value="PurM-like_C_dom"/>
</dbReference>
<dbReference type="PANTHER" id="PTHR10256:SF0">
    <property type="entry name" value="INACTIVE SELENIDE, WATER DIKINASE-LIKE PROTEIN-RELATED"/>
    <property type="match status" value="1"/>
</dbReference>
<dbReference type="GO" id="GO:0004756">
    <property type="term" value="F:selenide, water dikinase activity"/>
    <property type="evidence" value="ECO:0007669"/>
    <property type="project" value="UniProtKB-UniRule"/>
</dbReference>
<dbReference type="FunFam" id="3.30.1330.10:FF:000003">
    <property type="entry name" value="Selenide, water dikinase"/>
    <property type="match status" value="1"/>
</dbReference>
<organism evidence="12">
    <name type="scientific">Desulfitobacterium hafniense</name>
    <name type="common">Desulfitobacterium frappieri</name>
    <dbReference type="NCBI Taxonomy" id="49338"/>
    <lineage>
        <taxon>Bacteria</taxon>
        <taxon>Bacillati</taxon>
        <taxon>Bacillota</taxon>
        <taxon>Clostridia</taxon>
        <taxon>Eubacteriales</taxon>
        <taxon>Desulfitobacteriaceae</taxon>
        <taxon>Desulfitobacterium</taxon>
    </lineage>
</organism>
<dbReference type="InterPro" id="IPR023061">
    <property type="entry name" value="SelD_I"/>
</dbReference>
<feature type="binding site" evidence="9">
    <location>
        <position position="86"/>
    </location>
    <ligand>
        <name>Mg(2+)</name>
        <dbReference type="ChEBI" id="CHEBI:18420"/>
    </ligand>
</feature>
<feature type="domain" description="PurM-like C-terminal" evidence="11">
    <location>
        <begin position="163"/>
        <end position="334"/>
    </location>
</feature>
<dbReference type="CDD" id="cd02195">
    <property type="entry name" value="SelD"/>
    <property type="match status" value="1"/>
</dbReference>
<dbReference type="GO" id="GO:0016260">
    <property type="term" value="P:selenocysteine biosynthetic process"/>
    <property type="evidence" value="ECO:0007669"/>
    <property type="project" value="InterPro"/>
</dbReference>
<dbReference type="GO" id="GO:0005524">
    <property type="term" value="F:ATP binding"/>
    <property type="evidence" value="ECO:0007669"/>
    <property type="project" value="UniProtKB-UniRule"/>
</dbReference>
<dbReference type="NCBIfam" id="NF002098">
    <property type="entry name" value="PRK00943.1"/>
    <property type="match status" value="1"/>
</dbReference>
<dbReference type="SUPFAM" id="SSF55326">
    <property type="entry name" value="PurM N-terminal domain-like"/>
    <property type="match status" value="1"/>
</dbReference>
<comment type="catalytic activity">
    <reaction evidence="9">
        <text>hydrogenselenide + ATP + H2O = selenophosphate + AMP + phosphate + 2 H(+)</text>
        <dbReference type="Rhea" id="RHEA:18737"/>
        <dbReference type="ChEBI" id="CHEBI:15377"/>
        <dbReference type="ChEBI" id="CHEBI:15378"/>
        <dbReference type="ChEBI" id="CHEBI:16144"/>
        <dbReference type="ChEBI" id="CHEBI:29317"/>
        <dbReference type="ChEBI" id="CHEBI:30616"/>
        <dbReference type="ChEBI" id="CHEBI:43474"/>
        <dbReference type="ChEBI" id="CHEBI:456215"/>
        <dbReference type="EC" id="2.7.9.3"/>
    </reaction>
</comment>
<feature type="binding site" evidence="9">
    <location>
        <position position="221"/>
    </location>
    <ligand>
        <name>Mg(2+)</name>
        <dbReference type="ChEBI" id="CHEBI:18420"/>
    </ligand>
</feature>
<dbReference type="GO" id="GO:0005737">
    <property type="term" value="C:cytoplasm"/>
    <property type="evidence" value="ECO:0007669"/>
    <property type="project" value="TreeGrafter"/>
</dbReference>
<feature type="binding site" description="in other chain" evidence="9">
    <location>
        <position position="86"/>
    </location>
    <ligand>
        <name>ATP</name>
        <dbReference type="ChEBI" id="CHEBI:30616"/>
        <note>ligand shared between dimeric partners</note>
    </ligand>
</feature>
<dbReference type="Pfam" id="PF02769">
    <property type="entry name" value="AIRS_C"/>
    <property type="match status" value="1"/>
</dbReference>
<feature type="binding site" evidence="9">
    <location>
        <begin position="133"/>
        <end position="135"/>
    </location>
    <ligand>
        <name>ATP</name>
        <dbReference type="ChEBI" id="CHEBI:30616"/>
        <note>ligand shared between dimeric partners</note>
    </ligand>
</feature>
<sequence>MKSFLSSCTTGGCGAKIGPGELSKVLSGLPVFQDPQLLVGFDASDDAAVYQINEDTAIVSTVDFFTPMVEDPRTFGCIAAANALSDVYAMGGSPLFALNLVCYPEREDIQDLGEILAGGAEKLQEAGAVLCGGHSIYDREPKYGLAVTGRLNPRQIWKNNTPQPGDRLILTKPLGVGIVMAALRGEMAEAAAVEAALASMQRLNKYAAEKARDFPIHACTDITGFGLLAHTREMAGGSTTIVLYPSELPYIAQAYTYAQGYLLTAAGQRNRNFMEGAVEFGDTPFPLQELMLDPQTSGGLLLSVPGDCAQEALRAIQEAEPQAALIGEVLPRQDFPILLG</sequence>
<comment type="similarity">
    <text evidence="1 9">Belongs to the selenophosphate synthase 1 family. Class I subfamily.</text>
</comment>
<evidence type="ECO:0000256" key="7">
    <source>
        <dbReference type="ARBA" id="ARBA00022842"/>
    </source>
</evidence>
<feature type="domain" description="PurM-like N-terminal" evidence="10">
    <location>
        <begin position="45"/>
        <end position="150"/>
    </location>
</feature>
<evidence type="ECO:0000259" key="10">
    <source>
        <dbReference type="Pfam" id="PF00586"/>
    </source>
</evidence>
<evidence type="ECO:0000256" key="4">
    <source>
        <dbReference type="ARBA" id="ARBA00022741"/>
    </source>
</evidence>
<comment type="subunit">
    <text evidence="9">Homodimer.</text>
</comment>
<dbReference type="EMBL" id="LK996017">
    <property type="protein sequence ID" value="CDX04823.1"/>
    <property type="molecule type" value="Genomic_DNA"/>
</dbReference>
<dbReference type="Gene3D" id="3.30.1330.10">
    <property type="entry name" value="PurM-like, N-terminal domain"/>
    <property type="match status" value="1"/>
</dbReference>
<feature type="binding site" description="in other chain" evidence="9">
    <location>
        <position position="16"/>
    </location>
    <ligand>
        <name>ATP</name>
        <dbReference type="ChEBI" id="CHEBI:30616"/>
        <note>ligand shared between dimeric partners</note>
    </ligand>
</feature>
<dbReference type="Pfam" id="PF00586">
    <property type="entry name" value="AIRS"/>
    <property type="match status" value="1"/>
</dbReference>
<dbReference type="RefSeq" id="WP_208926459.1">
    <property type="nucleotide sequence ID" value="NZ_LK996017.1"/>
</dbReference>
<keyword evidence="2 9" id="KW-0808">Transferase</keyword>
<keyword evidence="5 9" id="KW-0418">Kinase</keyword>
<dbReference type="PATRIC" id="fig|49338.4.peg.5308"/>
<evidence type="ECO:0000256" key="8">
    <source>
        <dbReference type="ARBA" id="ARBA00023266"/>
    </source>
</evidence>
<keyword evidence="8 9" id="KW-0711">Selenium</keyword>
<reference evidence="12" key="1">
    <citation type="submission" date="2014-07" db="EMBL/GenBank/DDBJ databases">
        <authorList>
            <person name="Hornung V.Bastian."/>
        </authorList>
    </citation>
    <scope>NUCLEOTIDE SEQUENCE</scope>
    <source>
        <strain evidence="12">PCE-S</strain>
    </source>
</reference>
<keyword evidence="6 9" id="KW-0067">ATP-binding</keyword>
<feature type="site" description="Important for catalytic activity" evidence="9">
    <location>
        <position position="16"/>
    </location>
</feature>
<feature type="binding site" evidence="9">
    <location>
        <position position="46"/>
    </location>
    <ligand>
        <name>Mg(2+)</name>
        <dbReference type="ChEBI" id="CHEBI:18420"/>
    </ligand>
</feature>
<dbReference type="AlphaFoldDB" id="A0A098B7I4"/>
<evidence type="ECO:0000256" key="3">
    <source>
        <dbReference type="ARBA" id="ARBA00022723"/>
    </source>
</evidence>
<dbReference type="HAMAP" id="MF_00625">
    <property type="entry name" value="SelD"/>
    <property type="match status" value="1"/>
</dbReference>
<dbReference type="InterPro" id="IPR036921">
    <property type="entry name" value="PurM-like_N_sf"/>
</dbReference>
<evidence type="ECO:0000256" key="5">
    <source>
        <dbReference type="ARBA" id="ARBA00022777"/>
    </source>
</evidence>
<protein>
    <recommendedName>
        <fullName evidence="9">Selenide, water dikinase</fullName>
        <ecNumber evidence="9">2.7.9.3</ecNumber>
    </recommendedName>
    <alternativeName>
        <fullName evidence="9">Selenium donor protein</fullName>
    </alternativeName>
    <alternativeName>
        <fullName evidence="9">Selenophosphate synthase</fullName>
    </alternativeName>
</protein>
<dbReference type="InterPro" id="IPR036676">
    <property type="entry name" value="PurM-like_C_sf"/>
</dbReference>
<dbReference type="InterPro" id="IPR004536">
    <property type="entry name" value="SPS/SelD"/>
</dbReference>
<dbReference type="PIRSF" id="PIRSF036407">
    <property type="entry name" value="Selenphspht_syn"/>
    <property type="match status" value="1"/>
</dbReference>
<dbReference type="SUPFAM" id="SSF56042">
    <property type="entry name" value="PurM C-terminal domain-like"/>
    <property type="match status" value="1"/>
</dbReference>
<dbReference type="Gene3D" id="3.90.650.10">
    <property type="entry name" value="PurM-like C-terminal domain"/>
    <property type="match status" value="1"/>
</dbReference>
<evidence type="ECO:0000256" key="6">
    <source>
        <dbReference type="ARBA" id="ARBA00022840"/>
    </source>
</evidence>
<accession>A0A098B7I4</accession>
<feature type="active site" evidence="9">
    <location>
        <position position="13"/>
    </location>
</feature>
<evidence type="ECO:0000256" key="9">
    <source>
        <dbReference type="HAMAP-Rule" id="MF_00625"/>
    </source>
</evidence>
<keyword evidence="4 9" id="KW-0547">Nucleotide-binding</keyword>
<dbReference type="NCBIfam" id="TIGR00476">
    <property type="entry name" value="selD"/>
    <property type="match status" value="1"/>
</dbReference>
<comment type="cofactor">
    <cofactor evidence="9">
        <name>Mg(2+)</name>
        <dbReference type="ChEBI" id="CHEBI:18420"/>
    </cofactor>
    <text evidence="9">Binds 1 Mg(2+) ion per monomer.</text>
</comment>
<dbReference type="GO" id="GO:0000287">
    <property type="term" value="F:magnesium ion binding"/>
    <property type="evidence" value="ECO:0007669"/>
    <property type="project" value="UniProtKB-UniRule"/>
</dbReference>
<evidence type="ECO:0000259" key="11">
    <source>
        <dbReference type="Pfam" id="PF02769"/>
    </source>
</evidence>
<feature type="binding site" description="in other chain" evidence="9">
    <location>
        <position position="63"/>
    </location>
    <ligand>
        <name>ATP</name>
        <dbReference type="ChEBI" id="CHEBI:30616"/>
        <note>ligand shared between dimeric partners</note>
    </ligand>
</feature>
<dbReference type="EC" id="2.7.9.3" evidence="9"/>
<proteinExistence type="inferred from homology"/>